<protein>
    <submittedName>
        <fullName evidence="3">Flagellar positioning protein PflI</fullName>
    </submittedName>
</protein>
<evidence type="ECO:0000256" key="1">
    <source>
        <dbReference type="SAM" id="MobiDB-lite"/>
    </source>
</evidence>
<dbReference type="Proteomes" id="UP000249524">
    <property type="component" value="Unassembled WGS sequence"/>
</dbReference>
<feature type="compositionally biased region" description="Basic and acidic residues" evidence="1">
    <location>
        <begin position="137"/>
        <end position="153"/>
    </location>
</feature>
<dbReference type="EMBL" id="QFYS01000007">
    <property type="protein sequence ID" value="RAK63695.1"/>
    <property type="molecule type" value="Genomic_DNA"/>
</dbReference>
<evidence type="ECO:0000259" key="2">
    <source>
        <dbReference type="Pfam" id="PF20072"/>
    </source>
</evidence>
<keyword evidence="3" id="KW-0969">Cilium</keyword>
<proteinExistence type="predicted"/>
<keyword evidence="3" id="KW-0282">Flagellum</keyword>
<evidence type="ECO:0000313" key="3">
    <source>
        <dbReference type="EMBL" id="RAK63695.1"/>
    </source>
</evidence>
<reference evidence="3 4" key="1">
    <citation type="submission" date="2018-05" db="EMBL/GenBank/DDBJ databases">
        <authorList>
            <person name="Lanie J.A."/>
            <person name="Ng W.-L."/>
            <person name="Kazmierczak K.M."/>
            <person name="Andrzejewski T.M."/>
            <person name="Davidsen T.M."/>
            <person name="Wayne K.J."/>
            <person name="Tettelin H."/>
            <person name="Glass J.I."/>
            <person name="Rusch D."/>
            <person name="Podicherti R."/>
            <person name="Tsui H.-C.T."/>
            <person name="Winkler M.E."/>
        </authorList>
    </citation>
    <scope>NUCLEOTIDE SEQUENCE [LARGE SCALE GENOMIC DNA]</scope>
    <source>
        <strain evidence="3 4">BUT-10</strain>
    </source>
</reference>
<name>A0A328BAG7_9CAUL</name>
<feature type="domain" description="DUF6468" evidence="2">
    <location>
        <begin position="33"/>
        <end position="105"/>
    </location>
</feature>
<keyword evidence="4" id="KW-1185">Reference proteome</keyword>
<dbReference type="InterPro" id="IPR045531">
    <property type="entry name" value="DUF6468"/>
</dbReference>
<dbReference type="OrthoDB" id="7188138at2"/>
<dbReference type="AlphaFoldDB" id="A0A328BAG7"/>
<accession>A0A328BAG7</accession>
<organism evidence="3 4">
    <name type="scientific">Phenylobacterium kunshanense</name>
    <dbReference type="NCBI Taxonomy" id="1445034"/>
    <lineage>
        <taxon>Bacteria</taxon>
        <taxon>Pseudomonadati</taxon>
        <taxon>Pseudomonadota</taxon>
        <taxon>Alphaproteobacteria</taxon>
        <taxon>Caulobacterales</taxon>
        <taxon>Caulobacteraceae</taxon>
        <taxon>Phenylobacterium</taxon>
    </lineage>
</organism>
<feature type="region of interest" description="Disordered" evidence="1">
    <location>
        <begin position="137"/>
        <end position="168"/>
    </location>
</feature>
<keyword evidence="3" id="KW-0966">Cell projection</keyword>
<gene>
    <name evidence="3" type="ORF">DJ019_15680</name>
</gene>
<evidence type="ECO:0000313" key="4">
    <source>
        <dbReference type="Proteomes" id="UP000249524"/>
    </source>
</evidence>
<dbReference type="RefSeq" id="WP_111277005.1">
    <property type="nucleotide sequence ID" value="NZ_QFYS01000007.1"/>
</dbReference>
<dbReference type="Pfam" id="PF20072">
    <property type="entry name" value="DUF6468"/>
    <property type="match status" value="1"/>
</dbReference>
<sequence>MSLIAICMNVLLAGLLVAAMTVGVRLNRRLKALRDSHEGFEAAVRELNVAAVRAEQGLADLRSATDEAVDLLSDRIEKGRALAAKLEKLVAAAPELPRAMASERPAARGIPPVAPAPREATTEDRLGALLAMARSRLQAEREEPEVRAEREPLVGRPPLPGRRIAITPDDDLFEDAPLALDRLAGARR</sequence>
<comment type="caution">
    <text evidence="3">The sequence shown here is derived from an EMBL/GenBank/DDBJ whole genome shotgun (WGS) entry which is preliminary data.</text>
</comment>